<dbReference type="AlphaFoldDB" id="A0A060REA6"/>
<dbReference type="SUPFAM" id="SSF51735">
    <property type="entry name" value="NAD(P)-binding Rossmann-fold domains"/>
    <property type="match status" value="1"/>
</dbReference>
<dbReference type="InterPro" id="IPR036291">
    <property type="entry name" value="NAD(P)-bd_dom_sf"/>
</dbReference>
<dbReference type="Proteomes" id="UP000027616">
    <property type="component" value="Chromosome I"/>
</dbReference>
<dbReference type="OrthoDB" id="1490291at2"/>
<dbReference type="HOGENOM" id="CLU_007383_6_0_10"/>
<evidence type="ECO:0000313" key="2">
    <source>
        <dbReference type="EMBL" id="CDN32908.1"/>
    </source>
</evidence>
<dbReference type="Pfam" id="PF01370">
    <property type="entry name" value="Epimerase"/>
    <property type="match status" value="1"/>
</dbReference>
<dbReference type="KEGG" id="rbc:BN938_2842"/>
<dbReference type="GO" id="GO:0045552">
    <property type="term" value="F:dihydroflavanol 4-reductase activity"/>
    <property type="evidence" value="ECO:0007669"/>
    <property type="project" value="UniProtKB-EC"/>
</dbReference>
<feature type="domain" description="NAD-dependent epimerase/dehydratase" evidence="1">
    <location>
        <begin position="2"/>
        <end position="207"/>
    </location>
</feature>
<keyword evidence="2" id="KW-0560">Oxidoreductase</keyword>
<dbReference type="STRING" id="1433126.BN938_2842"/>
<gene>
    <name evidence="2" type="ORF">BN938_2842</name>
</gene>
<keyword evidence="3" id="KW-1185">Reference proteome</keyword>
<dbReference type="InterPro" id="IPR001509">
    <property type="entry name" value="Epimerase_deHydtase"/>
</dbReference>
<dbReference type="EC" id="1.1.1.219" evidence="2"/>
<sequence>MILVTGANSFLGTNVVAALLDRGMCVRSLVRSANPIVEKTEVFRGNVNDIADIGRAMEGCSVVIHIAANTSQDLLRFDDYAFNWECGEKIARVALAQNIERLIFISSANTIGSGTPRNPANESNEWTKPYTESLYARSKRRAEEVVLSIFPRTIIINPGFMLGAYDAKPSSGEIIARTVGRKVIFAPKGGKSFVNVCDVAQAVANALIMGRFGERYLATGISLSFKDFYRKLGAINGTKFHVVTIASPILVAIGYVGDLMRVMGIKTALSSINMRMLCQYEYYDNSKIVNELQMRQSAIDEAIKDFLHFRDSEFCG</sequence>
<protein>
    <submittedName>
        <fullName evidence="2">Dihydroflavonol-4-reductase</fullName>
        <ecNumber evidence="2">1.1.1.219</ecNumber>
    </submittedName>
</protein>
<proteinExistence type="predicted"/>
<name>A0A060REA6_9BACT</name>
<dbReference type="EMBL" id="HG934468">
    <property type="protein sequence ID" value="CDN32908.1"/>
    <property type="molecule type" value="Genomic_DNA"/>
</dbReference>
<accession>A0A060REA6</accession>
<evidence type="ECO:0000259" key="1">
    <source>
        <dbReference type="Pfam" id="PF01370"/>
    </source>
</evidence>
<dbReference type="InterPro" id="IPR051783">
    <property type="entry name" value="NAD(P)-dependent_oxidoreduct"/>
</dbReference>
<dbReference type="PANTHER" id="PTHR48079:SF6">
    <property type="entry name" value="NAD(P)-BINDING DOMAIN-CONTAINING PROTEIN-RELATED"/>
    <property type="match status" value="1"/>
</dbReference>
<dbReference type="PANTHER" id="PTHR48079">
    <property type="entry name" value="PROTEIN YEEZ"/>
    <property type="match status" value="1"/>
</dbReference>
<dbReference type="Gene3D" id="3.40.50.720">
    <property type="entry name" value="NAD(P)-binding Rossmann-like Domain"/>
    <property type="match status" value="1"/>
</dbReference>
<organism evidence="2 3">
    <name type="scientific">Mucinivorans hirudinis</name>
    <dbReference type="NCBI Taxonomy" id="1433126"/>
    <lineage>
        <taxon>Bacteria</taxon>
        <taxon>Pseudomonadati</taxon>
        <taxon>Bacteroidota</taxon>
        <taxon>Bacteroidia</taxon>
        <taxon>Bacteroidales</taxon>
        <taxon>Rikenellaceae</taxon>
        <taxon>Mucinivorans</taxon>
    </lineage>
</organism>
<dbReference type="eggNOG" id="COG0451">
    <property type="taxonomic scope" value="Bacteria"/>
</dbReference>
<dbReference type="GO" id="GO:0005737">
    <property type="term" value="C:cytoplasm"/>
    <property type="evidence" value="ECO:0007669"/>
    <property type="project" value="TreeGrafter"/>
</dbReference>
<reference evidence="2 3" key="1">
    <citation type="journal article" date="2015" name="Genome Announc.">
        <title>Complete Genome Sequence of the Novel Leech Symbiont Mucinivorans hirudinis M3T.</title>
        <authorList>
            <person name="Nelson M.C."/>
            <person name="Bomar L."/>
            <person name="Graf J."/>
        </authorList>
    </citation>
    <scope>NUCLEOTIDE SEQUENCE [LARGE SCALE GENOMIC DNA]</scope>
    <source>
        <strain evidence="3">M3</strain>
    </source>
</reference>
<evidence type="ECO:0000313" key="3">
    <source>
        <dbReference type="Proteomes" id="UP000027616"/>
    </source>
</evidence>
<dbReference type="GO" id="GO:0004029">
    <property type="term" value="F:aldehyde dehydrogenase (NAD+) activity"/>
    <property type="evidence" value="ECO:0007669"/>
    <property type="project" value="TreeGrafter"/>
</dbReference>